<comment type="caution">
    <text evidence="1">The sequence shown here is derived from an EMBL/GenBank/DDBJ whole genome shotgun (WGS) entry which is preliminary data.</text>
</comment>
<dbReference type="AlphaFoldDB" id="A0AAD9MKK7"/>
<organism evidence="1 2">
    <name type="scientific">Prototheca wickerhamii</name>
    <dbReference type="NCBI Taxonomy" id="3111"/>
    <lineage>
        <taxon>Eukaryota</taxon>
        <taxon>Viridiplantae</taxon>
        <taxon>Chlorophyta</taxon>
        <taxon>core chlorophytes</taxon>
        <taxon>Trebouxiophyceae</taxon>
        <taxon>Chlorellales</taxon>
        <taxon>Chlorellaceae</taxon>
        <taxon>Prototheca</taxon>
    </lineage>
</organism>
<evidence type="ECO:0000313" key="2">
    <source>
        <dbReference type="Proteomes" id="UP001255856"/>
    </source>
</evidence>
<evidence type="ECO:0000313" key="1">
    <source>
        <dbReference type="EMBL" id="KAK2076533.1"/>
    </source>
</evidence>
<sequence>MANAVLSGRTADLLAAGTAATAFHLITMQTDVLVDVAEKLSTKPENVGIDTWLTGLALSSALQVGVTFGIASVASSVLGDDPRQLPRPVRRAVRALDRLPGGVDGVCKFAAKAVFFAAAQGLLSHNAGGATGSLSPFQGLPDLLPQLAPLMQGDEILSSALQGLTSSLTTLARATSAVLDRAASASLTSAFAGALDSVPEFEQATHGAQSQTFDKYARPQRSLSMRLALGPSMSLERSLSTTC</sequence>
<proteinExistence type="predicted"/>
<reference evidence="1" key="1">
    <citation type="submission" date="2021-01" db="EMBL/GenBank/DDBJ databases">
        <authorList>
            <person name="Eckstrom K.M.E."/>
        </authorList>
    </citation>
    <scope>NUCLEOTIDE SEQUENCE</scope>
    <source>
        <strain evidence="1">UVCC 0001</strain>
    </source>
</reference>
<name>A0AAD9MKK7_PROWI</name>
<keyword evidence="2" id="KW-1185">Reference proteome</keyword>
<protein>
    <submittedName>
        <fullName evidence="1">Uncharacterized protein</fullName>
    </submittedName>
</protein>
<gene>
    <name evidence="1" type="ORF">QBZ16_005293</name>
</gene>
<accession>A0AAD9MKK7</accession>
<dbReference type="EMBL" id="JASFZW010000009">
    <property type="protein sequence ID" value="KAK2076533.1"/>
    <property type="molecule type" value="Genomic_DNA"/>
</dbReference>
<dbReference type="Proteomes" id="UP001255856">
    <property type="component" value="Unassembled WGS sequence"/>
</dbReference>